<sequence length="131" mass="14979">MAKLIHTMIRVQDLRRSIDFYKTAFKFEETHRLDFPSFTLVYLGNHESQAEIELTFNKDRKEPYAHGDAYGHVAFAVPDLPQAHADMTEAGYRPAAIKQLSRDGAALAAFFFIEDPDGYKIEVLQKAGHYQ</sequence>
<organism evidence="6 7">
    <name type="scientific">Pollutimonas bauzanensis</name>
    <dbReference type="NCBI Taxonomy" id="658167"/>
    <lineage>
        <taxon>Bacteria</taxon>
        <taxon>Pseudomonadati</taxon>
        <taxon>Pseudomonadota</taxon>
        <taxon>Betaproteobacteria</taxon>
        <taxon>Burkholderiales</taxon>
        <taxon>Alcaligenaceae</taxon>
        <taxon>Pollutimonas</taxon>
    </lineage>
</organism>
<evidence type="ECO:0000256" key="1">
    <source>
        <dbReference type="ARBA" id="ARBA00030291"/>
    </source>
</evidence>
<dbReference type="STRING" id="658167.SAMN04488135_1245"/>
<dbReference type="InterPro" id="IPR029068">
    <property type="entry name" value="Glyas_Bleomycin-R_OHBP_Dase"/>
</dbReference>
<evidence type="ECO:0000313" key="6">
    <source>
        <dbReference type="EMBL" id="SHI44097.1"/>
    </source>
</evidence>
<dbReference type="RefSeq" id="WP_073109953.1">
    <property type="nucleotide sequence ID" value="NZ_FQXE01000024.1"/>
</dbReference>
<dbReference type="AlphaFoldDB" id="A0A1M6B618"/>
<dbReference type="Proteomes" id="UP000184226">
    <property type="component" value="Unassembled WGS sequence"/>
</dbReference>
<dbReference type="GO" id="GO:0004462">
    <property type="term" value="F:lactoylglutathione lyase activity"/>
    <property type="evidence" value="ECO:0007669"/>
    <property type="project" value="TreeGrafter"/>
</dbReference>
<dbReference type="PANTHER" id="PTHR46036:SF5">
    <property type="entry name" value="LACTOYLGLUTATHIONE LYASE"/>
    <property type="match status" value="1"/>
</dbReference>
<evidence type="ECO:0000256" key="3">
    <source>
        <dbReference type="ARBA" id="ARBA00032460"/>
    </source>
</evidence>
<keyword evidence="6" id="KW-0456">Lyase</keyword>
<name>A0A1M6B618_9BURK</name>
<dbReference type="OrthoDB" id="9789841at2"/>
<evidence type="ECO:0000259" key="5">
    <source>
        <dbReference type="PROSITE" id="PS51819"/>
    </source>
</evidence>
<reference evidence="6 7" key="1">
    <citation type="submission" date="2016-11" db="EMBL/GenBank/DDBJ databases">
        <authorList>
            <person name="Jaros S."/>
            <person name="Januszkiewicz K."/>
            <person name="Wedrychowicz H."/>
        </authorList>
    </citation>
    <scope>NUCLEOTIDE SEQUENCE [LARGE SCALE GENOMIC DNA]</scope>
    <source>
        <strain evidence="6 7">CGMCC 1.10190</strain>
    </source>
</reference>
<dbReference type="InterPro" id="IPR004360">
    <property type="entry name" value="Glyas_Fos-R_dOase_dom"/>
</dbReference>
<dbReference type="InterPro" id="IPR037523">
    <property type="entry name" value="VOC_core"/>
</dbReference>
<evidence type="ECO:0000256" key="2">
    <source>
        <dbReference type="ARBA" id="ARBA00030892"/>
    </source>
</evidence>
<proteinExistence type="predicted"/>
<keyword evidence="7" id="KW-1185">Reference proteome</keyword>
<evidence type="ECO:0000313" key="7">
    <source>
        <dbReference type="Proteomes" id="UP000184226"/>
    </source>
</evidence>
<dbReference type="EMBL" id="FQXE01000024">
    <property type="protein sequence ID" value="SHI44097.1"/>
    <property type="molecule type" value="Genomic_DNA"/>
</dbReference>
<feature type="domain" description="VOC" evidence="5">
    <location>
        <begin position="3"/>
        <end position="126"/>
    </location>
</feature>
<gene>
    <name evidence="6" type="ORF">SAMN04488135_1245</name>
</gene>
<dbReference type="PANTHER" id="PTHR46036">
    <property type="entry name" value="LACTOYLGLUTATHIONE LYASE"/>
    <property type="match status" value="1"/>
</dbReference>
<accession>A0A1M6B618</accession>
<evidence type="ECO:0000256" key="4">
    <source>
        <dbReference type="ARBA" id="ARBA00033298"/>
    </source>
</evidence>
<dbReference type="Gene3D" id="3.10.180.10">
    <property type="entry name" value="2,3-Dihydroxybiphenyl 1,2-Dioxygenase, domain 1"/>
    <property type="match status" value="1"/>
</dbReference>
<dbReference type="PROSITE" id="PS51819">
    <property type="entry name" value="VOC"/>
    <property type="match status" value="1"/>
</dbReference>
<dbReference type="GO" id="GO:0019243">
    <property type="term" value="P:methylglyoxal catabolic process to D-lactate via S-lactoyl-glutathione"/>
    <property type="evidence" value="ECO:0007669"/>
    <property type="project" value="TreeGrafter"/>
</dbReference>
<protein>
    <recommendedName>
        <fullName evidence="2">Aldoketomutase</fullName>
    </recommendedName>
    <alternativeName>
        <fullName evidence="1">Ketone-aldehyde mutase</fullName>
    </alternativeName>
    <alternativeName>
        <fullName evidence="3">Methylglyoxalase</fullName>
    </alternativeName>
    <alternativeName>
        <fullName evidence="4">S-D-lactoylglutathione methylglyoxal lyase</fullName>
    </alternativeName>
</protein>
<dbReference type="SUPFAM" id="SSF54593">
    <property type="entry name" value="Glyoxalase/Bleomycin resistance protein/Dihydroxybiphenyl dioxygenase"/>
    <property type="match status" value="1"/>
</dbReference>
<dbReference type="GO" id="GO:0005737">
    <property type="term" value="C:cytoplasm"/>
    <property type="evidence" value="ECO:0007669"/>
    <property type="project" value="TreeGrafter"/>
</dbReference>
<dbReference type="Pfam" id="PF00903">
    <property type="entry name" value="Glyoxalase"/>
    <property type="match status" value="1"/>
</dbReference>